<dbReference type="FunFam" id="1.10.10.2030:FF:000001">
    <property type="entry name" value="DNA/RNA-binding protein KIN17, putative"/>
    <property type="match status" value="1"/>
</dbReference>
<dbReference type="EMBL" id="BN001308">
    <property type="protein sequence ID" value="CBF87472.1"/>
    <property type="molecule type" value="Genomic_DNA"/>
</dbReference>
<comment type="similarity">
    <text evidence="1">Belongs to the KIN17 family.</text>
</comment>
<dbReference type="eggNOG" id="KOG2837">
    <property type="taxonomic scope" value="Eukaryota"/>
</dbReference>
<dbReference type="PROSITE" id="PS00028">
    <property type="entry name" value="ZINC_FINGER_C2H2_1"/>
    <property type="match status" value="1"/>
</dbReference>
<keyword evidence="4" id="KW-0862">Zinc</keyword>
<dbReference type="InterPro" id="IPR037321">
    <property type="entry name" value="KIN17-like"/>
</dbReference>
<dbReference type="InterPro" id="IPR013087">
    <property type="entry name" value="Znf_C2H2_type"/>
</dbReference>
<dbReference type="GO" id="GO:0003690">
    <property type="term" value="F:double-stranded DNA binding"/>
    <property type="evidence" value="ECO:0000318"/>
    <property type="project" value="GO_Central"/>
</dbReference>
<feature type="compositionally biased region" description="Basic and acidic residues" evidence="5">
    <location>
        <begin position="227"/>
        <end position="239"/>
    </location>
</feature>
<accession>Q5AQS0</accession>
<dbReference type="InterPro" id="IPR019447">
    <property type="entry name" value="DNA/RNA-bd_Kin17_WH-like_dom"/>
</dbReference>
<sequence>MPRAEAGSTKALSNKLKAKGLGRLRWYCQACERQMRDENGFKCHVQSESHVRQVLLIGEDPKRYIEDFSRQFIKNFLDLLRTTHGEKKVHINQFYQQVIADKEHIHMNATKWKSLTQFAAHLGREGLCHVEETEKGLFVSYIDRSPEAMRRREAIMKKERQDRGDEEREQRLIQEQVERARAKEKEEEIGPEARNLQRKEGEKVKLNIGFGAKATPPASTEQSRTQSPDEKEKDKDKESSSATPESSATASPAPSQNPQAAPKVSMSLGGGNSKPKNVFASAAKKNPLAGKKATVVAPPKKMSEQERIMKQEMEAMERKRLGGGGMPNSKRPKVS</sequence>
<feature type="compositionally biased region" description="Low complexity" evidence="5">
    <location>
        <begin position="240"/>
        <end position="262"/>
    </location>
</feature>
<dbReference type="InterPro" id="IPR036236">
    <property type="entry name" value="Znf_C2H2_sf"/>
</dbReference>
<feature type="domain" description="C2H2-type" evidence="6">
    <location>
        <begin position="28"/>
        <end position="50"/>
    </location>
</feature>
<dbReference type="FunCoup" id="Q5AQS0">
    <property type="interactions" value="319"/>
</dbReference>
<evidence type="ECO:0000256" key="2">
    <source>
        <dbReference type="ARBA" id="ARBA00022723"/>
    </source>
</evidence>
<dbReference type="OrthoDB" id="10266249at2759"/>
<feature type="region of interest" description="Disordered" evidence="5">
    <location>
        <begin position="179"/>
        <end position="305"/>
    </location>
</feature>
<dbReference type="VEuPathDB" id="FungiDB:AN9360"/>
<dbReference type="STRING" id="227321.Q5AQS0"/>
<dbReference type="AlphaFoldDB" id="Q5AQS0"/>
<reference evidence="8" key="2">
    <citation type="journal article" date="2009" name="Fungal Genet. Biol.">
        <title>The 2008 update of the Aspergillus nidulans genome annotation: a community effort.</title>
        <authorList>
            <person name="Wortman J.R."/>
            <person name="Gilsenan J.M."/>
            <person name="Joardar V."/>
            <person name="Deegan J."/>
            <person name="Clutterbuck J."/>
            <person name="Andersen M.R."/>
            <person name="Archer D."/>
            <person name="Bencina M."/>
            <person name="Braus G."/>
            <person name="Coutinho P."/>
            <person name="von Dohren H."/>
            <person name="Doonan J."/>
            <person name="Driessen A.J."/>
            <person name="Durek P."/>
            <person name="Espeso E."/>
            <person name="Fekete E."/>
            <person name="Flipphi M."/>
            <person name="Estrada C.G."/>
            <person name="Geysens S."/>
            <person name="Goldman G."/>
            <person name="de Groot P.W."/>
            <person name="Hansen K."/>
            <person name="Harris S.D."/>
            <person name="Heinekamp T."/>
            <person name="Helmstaedt K."/>
            <person name="Henrissat B."/>
            <person name="Hofmann G."/>
            <person name="Homan T."/>
            <person name="Horio T."/>
            <person name="Horiuchi H."/>
            <person name="James S."/>
            <person name="Jones M."/>
            <person name="Karaffa L."/>
            <person name="Karanyi Z."/>
            <person name="Kato M."/>
            <person name="Keller N."/>
            <person name="Kelly D.E."/>
            <person name="Kiel J.A."/>
            <person name="Kim J.M."/>
            <person name="van der Klei I.J."/>
            <person name="Klis F.M."/>
            <person name="Kovalchuk A."/>
            <person name="Krasevec N."/>
            <person name="Kubicek C.P."/>
            <person name="Liu B."/>
            <person name="Maccabe A."/>
            <person name="Meyer V."/>
            <person name="Mirabito P."/>
            <person name="Miskei M."/>
            <person name="Mos M."/>
            <person name="Mullins J."/>
            <person name="Nelson D.R."/>
            <person name="Nielsen J."/>
            <person name="Oakley B.R."/>
            <person name="Osmani S.A."/>
            <person name="Pakula T."/>
            <person name="Paszewski A."/>
            <person name="Paulsen I."/>
            <person name="Pilsyk S."/>
            <person name="Pocsi I."/>
            <person name="Punt P.J."/>
            <person name="Ram A.F."/>
            <person name="Ren Q."/>
            <person name="Robellet X."/>
            <person name="Robson G."/>
            <person name="Seiboth B."/>
            <person name="van Solingen P."/>
            <person name="Specht T."/>
            <person name="Sun J."/>
            <person name="Taheri-Talesh N."/>
            <person name="Takeshita N."/>
            <person name="Ussery D."/>
            <person name="vanKuyk P.A."/>
            <person name="Visser H."/>
            <person name="van de Vondervoort P.J."/>
            <person name="de Vries R.P."/>
            <person name="Walton J."/>
            <person name="Xiang X."/>
            <person name="Xiong Y."/>
            <person name="Zeng A.P."/>
            <person name="Brandt B.W."/>
            <person name="Cornell M.J."/>
            <person name="van den Hondel C.A."/>
            <person name="Visser J."/>
            <person name="Oliver S.G."/>
            <person name="Turner G."/>
        </authorList>
    </citation>
    <scope>GENOME REANNOTATION</scope>
    <source>
        <strain evidence="8">FGSC A4 / ATCC 38163 / CBS 112.46 / NRRL 194 / M139</strain>
    </source>
</reference>
<evidence type="ECO:0000259" key="6">
    <source>
        <dbReference type="PROSITE" id="PS00028"/>
    </source>
</evidence>
<dbReference type="HOGENOM" id="CLU_030065_0_1_1"/>
<dbReference type="Pfam" id="PF25095">
    <property type="entry name" value="C2H2-zf_KIN17"/>
    <property type="match status" value="1"/>
</dbReference>
<feature type="compositionally biased region" description="Basic and acidic residues" evidence="5">
    <location>
        <begin position="179"/>
        <end position="188"/>
    </location>
</feature>
<evidence type="ECO:0000256" key="1">
    <source>
        <dbReference type="ARBA" id="ARBA00008517"/>
    </source>
</evidence>
<reference evidence="8" key="1">
    <citation type="journal article" date="2005" name="Nature">
        <title>Sequencing of Aspergillus nidulans and comparative analysis with A. fumigatus and A. oryzae.</title>
        <authorList>
            <person name="Galagan J.E."/>
            <person name="Calvo S.E."/>
            <person name="Cuomo C."/>
            <person name="Ma L.J."/>
            <person name="Wortman J.R."/>
            <person name="Batzoglou S."/>
            <person name="Lee S.I."/>
            <person name="Basturkmen M."/>
            <person name="Spevak C.C."/>
            <person name="Clutterbuck J."/>
            <person name="Kapitonov V."/>
            <person name="Jurka J."/>
            <person name="Scazzocchio C."/>
            <person name="Farman M."/>
            <person name="Butler J."/>
            <person name="Purcell S."/>
            <person name="Harris S."/>
            <person name="Braus G.H."/>
            <person name="Draht O."/>
            <person name="Busch S."/>
            <person name="D'Enfert C."/>
            <person name="Bouchier C."/>
            <person name="Goldman G.H."/>
            <person name="Bell-Pedersen D."/>
            <person name="Griffiths-Jones S."/>
            <person name="Doonan J.H."/>
            <person name="Yu J."/>
            <person name="Vienken K."/>
            <person name="Pain A."/>
            <person name="Freitag M."/>
            <person name="Selker E.U."/>
            <person name="Archer D.B."/>
            <person name="Penalva M.A."/>
            <person name="Oakley B.R."/>
            <person name="Momany M."/>
            <person name="Tanaka T."/>
            <person name="Kumagai T."/>
            <person name="Asai K."/>
            <person name="Machida M."/>
            <person name="Nierman W.C."/>
            <person name="Denning D.W."/>
            <person name="Caddick M."/>
            <person name="Hynes M."/>
            <person name="Paoletti M."/>
            <person name="Fischer R."/>
            <person name="Miller B."/>
            <person name="Dyer P."/>
            <person name="Sachs M.S."/>
            <person name="Osmani S.A."/>
            <person name="Birren B.W."/>
        </authorList>
    </citation>
    <scope>NUCLEOTIDE SEQUENCE [LARGE SCALE GENOMIC DNA]</scope>
    <source>
        <strain evidence="8">FGSC A4 / ATCC 38163 / CBS 112.46 / NRRL 194 / M139</strain>
    </source>
</reference>
<evidence type="ECO:0000313" key="7">
    <source>
        <dbReference type="EMBL" id="CBF87472.1"/>
    </source>
</evidence>
<organism evidence="7 8">
    <name type="scientific">Emericella nidulans (strain FGSC A4 / ATCC 38163 / CBS 112.46 / NRRL 194 / M139)</name>
    <name type="common">Aspergillus nidulans</name>
    <dbReference type="NCBI Taxonomy" id="227321"/>
    <lineage>
        <taxon>Eukaryota</taxon>
        <taxon>Fungi</taxon>
        <taxon>Dikarya</taxon>
        <taxon>Ascomycota</taxon>
        <taxon>Pezizomycotina</taxon>
        <taxon>Eurotiomycetes</taxon>
        <taxon>Eurotiomycetidae</taxon>
        <taxon>Eurotiales</taxon>
        <taxon>Aspergillaceae</taxon>
        <taxon>Aspergillus</taxon>
        <taxon>Aspergillus subgen. Nidulantes</taxon>
    </lineage>
</organism>
<evidence type="ECO:0000256" key="5">
    <source>
        <dbReference type="SAM" id="MobiDB-lite"/>
    </source>
</evidence>
<dbReference type="GO" id="GO:0005634">
    <property type="term" value="C:nucleus"/>
    <property type="evidence" value="ECO:0000318"/>
    <property type="project" value="GO_Central"/>
</dbReference>
<dbReference type="Pfam" id="PF10357">
    <property type="entry name" value="WH_KIN17"/>
    <property type="match status" value="1"/>
</dbReference>
<dbReference type="InterPro" id="IPR038254">
    <property type="entry name" value="KIN17_WH-like_sf"/>
</dbReference>
<dbReference type="PANTHER" id="PTHR12805">
    <property type="entry name" value="KIN17 KIN, ANTIGENIC DETERMINANT OF RECA PROTEIN HOMOLOG"/>
    <property type="match status" value="1"/>
</dbReference>
<dbReference type="InterPro" id="IPR056767">
    <property type="entry name" value="C2H2-Znf_KIN17"/>
</dbReference>
<dbReference type="Gene3D" id="1.10.10.2030">
    <property type="entry name" value="DNA/RNA-binding protein Kin17, conserved domain"/>
    <property type="match status" value="1"/>
</dbReference>
<keyword evidence="8" id="KW-1185">Reference proteome</keyword>
<dbReference type="OMA" id="QVCERQM"/>
<dbReference type="KEGG" id="ani:ANIA_09360"/>
<dbReference type="GeneID" id="2867910"/>
<protein>
    <submittedName>
        <fullName evidence="7">C2H2 finger domain protein (Kin17), putative (AFU_orthologue AFUA_3G02320)</fullName>
    </submittedName>
</protein>
<dbReference type="GO" id="GO:0006974">
    <property type="term" value="P:DNA damage response"/>
    <property type="evidence" value="ECO:0000318"/>
    <property type="project" value="GO_Central"/>
</dbReference>
<evidence type="ECO:0000256" key="3">
    <source>
        <dbReference type="ARBA" id="ARBA00022771"/>
    </source>
</evidence>
<dbReference type="GO" id="GO:0006260">
    <property type="term" value="P:DNA replication"/>
    <property type="evidence" value="ECO:0000318"/>
    <property type="project" value="GO_Central"/>
</dbReference>
<feature type="compositionally biased region" description="Basic and acidic residues" evidence="5">
    <location>
        <begin position="195"/>
        <end position="205"/>
    </location>
</feature>
<accession>C8VR65</accession>
<dbReference type="GO" id="GO:0008270">
    <property type="term" value="F:zinc ion binding"/>
    <property type="evidence" value="ECO:0007669"/>
    <property type="project" value="UniProtKB-KW"/>
</dbReference>
<keyword evidence="3" id="KW-0863">Zinc-finger</keyword>
<dbReference type="RefSeq" id="XP_682629.1">
    <property type="nucleotide sequence ID" value="XM_677537.1"/>
</dbReference>
<dbReference type="SMART" id="SM01253">
    <property type="entry name" value="Kin17_mid"/>
    <property type="match status" value="1"/>
</dbReference>
<dbReference type="InParanoid" id="Q5AQS0"/>
<name>Q5AQS0_EMENI</name>
<gene>
    <name evidence="7" type="ORF">ANIA_09360</name>
</gene>
<dbReference type="PANTHER" id="PTHR12805:SF0">
    <property type="entry name" value="DNA_RNA-BINDING PROTEIN KIN17"/>
    <property type="match status" value="1"/>
</dbReference>
<dbReference type="SUPFAM" id="SSF57667">
    <property type="entry name" value="beta-beta-alpha zinc fingers"/>
    <property type="match status" value="1"/>
</dbReference>
<evidence type="ECO:0000256" key="4">
    <source>
        <dbReference type="ARBA" id="ARBA00022833"/>
    </source>
</evidence>
<dbReference type="Proteomes" id="UP000000560">
    <property type="component" value="Chromosome VIII"/>
</dbReference>
<proteinExistence type="inferred from homology"/>
<evidence type="ECO:0000313" key="8">
    <source>
        <dbReference type="Proteomes" id="UP000000560"/>
    </source>
</evidence>
<keyword evidence="2" id="KW-0479">Metal-binding</keyword>
<feature type="compositionally biased region" description="Polar residues" evidence="5">
    <location>
        <begin position="217"/>
        <end position="226"/>
    </location>
</feature>